<protein>
    <submittedName>
        <fullName evidence="1">Uncharacterized protein</fullName>
    </submittedName>
</protein>
<dbReference type="EMBL" id="GBXM01052997">
    <property type="protein sequence ID" value="JAH55580.1"/>
    <property type="molecule type" value="Transcribed_RNA"/>
</dbReference>
<dbReference type="AlphaFoldDB" id="A0A0E9TRQ6"/>
<evidence type="ECO:0000313" key="1">
    <source>
        <dbReference type="EMBL" id="JAH55580.1"/>
    </source>
</evidence>
<reference evidence="1" key="2">
    <citation type="journal article" date="2015" name="Fish Shellfish Immunol.">
        <title>Early steps in the European eel (Anguilla anguilla)-Vibrio vulnificus interaction in the gills: Role of the RtxA13 toxin.</title>
        <authorList>
            <person name="Callol A."/>
            <person name="Pajuelo D."/>
            <person name="Ebbesson L."/>
            <person name="Teles M."/>
            <person name="MacKenzie S."/>
            <person name="Amaro C."/>
        </authorList>
    </citation>
    <scope>NUCLEOTIDE SEQUENCE</scope>
</reference>
<proteinExistence type="predicted"/>
<name>A0A0E9TRQ6_ANGAN</name>
<reference evidence="1" key="1">
    <citation type="submission" date="2014-11" db="EMBL/GenBank/DDBJ databases">
        <authorList>
            <person name="Amaro Gonzalez C."/>
        </authorList>
    </citation>
    <scope>NUCLEOTIDE SEQUENCE</scope>
</reference>
<organism evidence="1">
    <name type="scientific">Anguilla anguilla</name>
    <name type="common">European freshwater eel</name>
    <name type="synonym">Muraena anguilla</name>
    <dbReference type="NCBI Taxonomy" id="7936"/>
    <lineage>
        <taxon>Eukaryota</taxon>
        <taxon>Metazoa</taxon>
        <taxon>Chordata</taxon>
        <taxon>Craniata</taxon>
        <taxon>Vertebrata</taxon>
        <taxon>Euteleostomi</taxon>
        <taxon>Actinopterygii</taxon>
        <taxon>Neopterygii</taxon>
        <taxon>Teleostei</taxon>
        <taxon>Anguilliformes</taxon>
        <taxon>Anguillidae</taxon>
        <taxon>Anguilla</taxon>
    </lineage>
</organism>
<sequence length="41" mass="4533">MQIIQHSICSNSSPCCYLLPTISFLHTSSLHSTVHLFSAVE</sequence>
<accession>A0A0E9TRQ6</accession>